<feature type="non-terminal residue" evidence="1">
    <location>
        <position position="47"/>
    </location>
</feature>
<proteinExistence type="predicted"/>
<accession>A0A382WY47</accession>
<protein>
    <submittedName>
        <fullName evidence="1">Uncharacterized protein</fullName>
    </submittedName>
</protein>
<sequence length="47" mass="5485">MKTAASKYTTPEKANINNSMLSCKIRRADQTNIVLKIYNYFLFQKIN</sequence>
<reference evidence="1" key="1">
    <citation type="submission" date="2018-05" db="EMBL/GenBank/DDBJ databases">
        <authorList>
            <person name="Lanie J.A."/>
            <person name="Ng W.-L."/>
            <person name="Kazmierczak K.M."/>
            <person name="Andrzejewski T.M."/>
            <person name="Davidsen T.M."/>
            <person name="Wayne K.J."/>
            <person name="Tettelin H."/>
            <person name="Glass J.I."/>
            <person name="Rusch D."/>
            <person name="Podicherti R."/>
            <person name="Tsui H.-C.T."/>
            <person name="Winkler M.E."/>
        </authorList>
    </citation>
    <scope>NUCLEOTIDE SEQUENCE</scope>
</reference>
<name>A0A382WY47_9ZZZZ</name>
<evidence type="ECO:0000313" key="1">
    <source>
        <dbReference type="EMBL" id="SVD62921.1"/>
    </source>
</evidence>
<dbReference type="EMBL" id="UINC01162911">
    <property type="protein sequence ID" value="SVD62921.1"/>
    <property type="molecule type" value="Genomic_DNA"/>
</dbReference>
<dbReference type="AlphaFoldDB" id="A0A382WY47"/>
<gene>
    <name evidence="1" type="ORF">METZ01_LOCUS415775</name>
</gene>
<organism evidence="1">
    <name type="scientific">marine metagenome</name>
    <dbReference type="NCBI Taxonomy" id="408172"/>
    <lineage>
        <taxon>unclassified sequences</taxon>
        <taxon>metagenomes</taxon>
        <taxon>ecological metagenomes</taxon>
    </lineage>
</organism>